<keyword evidence="4" id="KW-1185">Reference proteome</keyword>
<dbReference type="CTD" id="20202490"/>
<dbReference type="HOGENOM" id="CLU_080458_0_0_1"/>
<proteinExistence type="predicted"/>
<feature type="compositionally biased region" description="Basic and acidic residues" evidence="1">
    <location>
        <begin position="264"/>
        <end position="277"/>
    </location>
</feature>
<reference evidence="3" key="3">
    <citation type="submission" date="2015-06" db="UniProtKB">
        <authorList>
            <consortium name="EnsemblMetazoa"/>
        </authorList>
    </citation>
    <scope>IDENTIFICATION</scope>
</reference>
<accession>T1F0Z0</accession>
<dbReference type="AlphaFoldDB" id="T1F0Z0"/>
<gene>
    <name evidence="3" type="primary">20202490</name>
    <name evidence="2" type="ORF">HELRODRAFT_168787</name>
</gene>
<protein>
    <submittedName>
        <fullName evidence="2 3">Uncharacterized protein</fullName>
    </submittedName>
</protein>
<dbReference type="RefSeq" id="XP_009012891.1">
    <property type="nucleotide sequence ID" value="XM_009014643.1"/>
</dbReference>
<dbReference type="GO" id="GO:0031514">
    <property type="term" value="C:motile cilium"/>
    <property type="evidence" value="ECO:0000318"/>
    <property type="project" value="GO_Central"/>
</dbReference>
<dbReference type="InterPro" id="IPR055325">
    <property type="entry name" value="CF161"/>
</dbReference>
<evidence type="ECO:0000256" key="1">
    <source>
        <dbReference type="SAM" id="MobiDB-lite"/>
    </source>
</evidence>
<dbReference type="GO" id="GO:0060271">
    <property type="term" value="P:cilium assembly"/>
    <property type="evidence" value="ECO:0000318"/>
    <property type="project" value="GO_Central"/>
</dbReference>
<dbReference type="EnsemblMetazoa" id="HelroT168787">
    <property type="protein sequence ID" value="HelroP168787"/>
    <property type="gene ID" value="HelroG168787"/>
</dbReference>
<dbReference type="PANTHER" id="PTHR24274">
    <property type="entry name" value="CILIA- AND FLAGELLA-ASSOCIATED PROTEIN 161"/>
    <property type="match status" value="1"/>
</dbReference>
<dbReference type="EMBL" id="KB096023">
    <property type="protein sequence ID" value="ESO08869.1"/>
    <property type="molecule type" value="Genomic_DNA"/>
</dbReference>
<sequence>MSRKCKTVYTAVARPYSKCVNVGNWFEERALEEHLLKDYLYKRENNMLLWQNLDRLKKTCFKDVPLSYSRDQLVRYGDRVMLVNLPITNPAQNIKTLCMHVPESVLYCGCLDPSFMDRPITELCASENILSPVNFSTFVIRGLTAALDGTPVRFGEVVFFYTFNEKLLLSSVKKTPIFRLRNMSENNWVVLTNECNYNCRFRLVPFDKSERLELDGEPVKANARLLVNHVETNENLCVENDILRSAFNTVYDVDESVSGSHGNGGEHYKCGGSHMEK</sequence>
<reference evidence="4" key="1">
    <citation type="submission" date="2012-12" db="EMBL/GenBank/DDBJ databases">
        <authorList>
            <person name="Hellsten U."/>
            <person name="Grimwood J."/>
            <person name="Chapman J.A."/>
            <person name="Shapiro H."/>
            <person name="Aerts A."/>
            <person name="Otillar R.P."/>
            <person name="Terry A.Y."/>
            <person name="Boore J.L."/>
            <person name="Simakov O."/>
            <person name="Marletaz F."/>
            <person name="Cho S.-J."/>
            <person name="Edsinger-Gonzales E."/>
            <person name="Havlak P."/>
            <person name="Kuo D.-H."/>
            <person name="Larsson T."/>
            <person name="Lv J."/>
            <person name="Arendt D."/>
            <person name="Savage R."/>
            <person name="Osoegawa K."/>
            <person name="de Jong P."/>
            <person name="Lindberg D.R."/>
            <person name="Seaver E.C."/>
            <person name="Weisblat D.A."/>
            <person name="Putnam N.H."/>
            <person name="Grigoriev I.V."/>
            <person name="Rokhsar D.S."/>
        </authorList>
    </citation>
    <scope>NUCLEOTIDE SEQUENCE</scope>
</reference>
<dbReference type="OrthoDB" id="2126411at2759"/>
<reference evidence="2 4" key="2">
    <citation type="journal article" date="2013" name="Nature">
        <title>Insights into bilaterian evolution from three spiralian genomes.</title>
        <authorList>
            <person name="Simakov O."/>
            <person name="Marletaz F."/>
            <person name="Cho S.J."/>
            <person name="Edsinger-Gonzales E."/>
            <person name="Havlak P."/>
            <person name="Hellsten U."/>
            <person name="Kuo D.H."/>
            <person name="Larsson T."/>
            <person name="Lv J."/>
            <person name="Arendt D."/>
            <person name="Savage R."/>
            <person name="Osoegawa K."/>
            <person name="de Jong P."/>
            <person name="Grimwood J."/>
            <person name="Chapman J.A."/>
            <person name="Shapiro H."/>
            <person name="Aerts A."/>
            <person name="Otillar R.P."/>
            <person name="Terry A.Y."/>
            <person name="Boore J.L."/>
            <person name="Grigoriev I.V."/>
            <person name="Lindberg D.R."/>
            <person name="Seaver E.C."/>
            <person name="Weisblat D.A."/>
            <person name="Putnam N.H."/>
            <person name="Rokhsar D.S."/>
        </authorList>
    </citation>
    <scope>NUCLEOTIDE SEQUENCE</scope>
</reference>
<dbReference type="EMBL" id="AMQM01003088">
    <property type="status" value="NOT_ANNOTATED_CDS"/>
    <property type="molecule type" value="Genomic_DNA"/>
</dbReference>
<evidence type="ECO:0000313" key="3">
    <source>
        <dbReference type="EnsemblMetazoa" id="HelroP168787"/>
    </source>
</evidence>
<dbReference type="STRING" id="6412.T1F0Z0"/>
<dbReference type="Proteomes" id="UP000015101">
    <property type="component" value="Unassembled WGS sequence"/>
</dbReference>
<name>T1F0Z0_HELRO</name>
<dbReference type="InParanoid" id="T1F0Z0"/>
<dbReference type="Pfam" id="PF24569">
    <property type="entry name" value="CFAP161"/>
    <property type="match status" value="1"/>
</dbReference>
<organism evidence="3 4">
    <name type="scientific">Helobdella robusta</name>
    <name type="common">Californian leech</name>
    <dbReference type="NCBI Taxonomy" id="6412"/>
    <lineage>
        <taxon>Eukaryota</taxon>
        <taxon>Metazoa</taxon>
        <taxon>Spiralia</taxon>
        <taxon>Lophotrochozoa</taxon>
        <taxon>Annelida</taxon>
        <taxon>Clitellata</taxon>
        <taxon>Hirudinea</taxon>
        <taxon>Rhynchobdellida</taxon>
        <taxon>Glossiphoniidae</taxon>
        <taxon>Helobdella</taxon>
    </lineage>
</organism>
<dbReference type="PANTHER" id="PTHR24274:SF1">
    <property type="entry name" value="CILIA- AND FLAGELLA-ASSOCIATED PROTEIN 161"/>
    <property type="match status" value="1"/>
</dbReference>
<evidence type="ECO:0000313" key="2">
    <source>
        <dbReference type="EMBL" id="ESO08869.1"/>
    </source>
</evidence>
<evidence type="ECO:0000313" key="4">
    <source>
        <dbReference type="Proteomes" id="UP000015101"/>
    </source>
</evidence>
<dbReference type="GeneID" id="20202490"/>
<feature type="region of interest" description="Disordered" evidence="1">
    <location>
        <begin position="258"/>
        <end position="277"/>
    </location>
</feature>
<dbReference type="KEGG" id="hro:HELRODRAFT_168787"/>